<proteinExistence type="predicted"/>
<feature type="region of interest" description="Disordered" evidence="1">
    <location>
        <begin position="80"/>
        <end position="119"/>
    </location>
</feature>
<name>A0A8T0UWF0_PANVG</name>
<feature type="compositionally biased region" description="Polar residues" evidence="1">
    <location>
        <begin position="1"/>
        <end position="10"/>
    </location>
</feature>
<protein>
    <submittedName>
        <fullName evidence="2">Uncharacterized protein</fullName>
    </submittedName>
</protein>
<keyword evidence="3" id="KW-1185">Reference proteome</keyword>
<sequence>MEQANNNSLIAGQESPPLPHHTPHINVDPTSPDPHSSTVPPPYPMPPMFLYNHTPLLPNMPIQYYPNPYAVQQPYLPHPGQHPYYAQPPLSQYDMAMPSKPRRTRSKKKTASKGGSSKGTSYTIAEDLALCSAYLNVSQDATVGTNQKSETYWERITNYYNNSKVPSTRTENALTVNKFSTNARYVA</sequence>
<dbReference type="Proteomes" id="UP000823388">
    <property type="component" value="Chromosome 3K"/>
</dbReference>
<accession>A0A8T0UWF0</accession>
<dbReference type="AlphaFoldDB" id="A0A8T0UWF0"/>
<feature type="compositionally biased region" description="Low complexity" evidence="1">
    <location>
        <begin position="27"/>
        <end position="38"/>
    </location>
</feature>
<gene>
    <name evidence="2" type="ORF">PVAP13_3KG205600</name>
</gene>
<feature type="compositionally biased region" description="Basic residues" evidence="1">
    <location>
        <begin position="100"/>
        <end position="111"/>
    </location>
</feature>
<evidence type="ECO:0000313" key="2">
    <source>
        <dbReference type="EMBL" id="KAG2625304.1"/>
    </source>
</evidence>
<dbReference type="EMBL" id="CM029041">
    <property type="protein sequence ID" value="KAG2625304.1"/>
    <property type="molecule type" value="Genomic_DNA"/>
</dbReference>
<organism evidence="2 3">
    <name type="scientific">Panicum virgatum</name>
    <name type="common">Blackwell switchgrass</name>
    <dbReference type="NCBI Taxonomy" id="38727"/>
    <lineage>
        <taxon>Eukaryota</taxon>
        <taxon>Viridiplantae</taxon>
        <taxon>Streptophyta</taxon>
        <taxon>Embryophyta</taxon>
        <taxon>Tracheophyta</taxon>
        <taxon>Spermatophyta</taxon>
        <taxon>Magnoliopsida</taxon>
        <taxon>Liliopsida</taxon>
        <taxon>Poales</taxon>
        <taxon>Poaceae</taxon>
        <taxon>PACMAD clade</taxon>
        <taxon>Panicoideae</taxon>
        <taxon>Panicodae</taxon>
        <taxon>Paniceae</taxon>
        <taxon>Panicinae</taxon>
        <taxon>Panicum</taxon>
        <taxon>Panicum sect. Hiantes</taxon>
    </lineage>
</organism>
<evidence type="ECO:0000256" key="1">
    <source>
        <dbReference type="SAM" id="MobiDB-lite"/>
    </source>
</evidence>
<comment type="caution">
    <text evidence="2">The sequence shown here is derived from an EMBL/GenBank/DDBJ whole genome shotgun (WGS) entry which is preliminary data.</text>
</comment>
<dbReference type="PANTHER" id="PTHR45125">
    <property type="entry name" value="F21J9.4-RELATED"/>
    <property type="match status" value="1"/>
</dbReference>
<feature type="region of interest" description="Disordered" evidence="1">
    <location>
        <begin position="1"/>
        <end position="41"/>
    </location>
</feature>
<reference evidence="2" key="1">
    <citation type="submission" date="2020-05" db="EMBL/GenBank/DDBJ databases">
        <title>WGS assembly of Panicum virgatum.</title>
        <authorList>
            <person name="Lovell J.T."/>
            <person name="Jenkins J."/>
            <person name="Shu S."/>
            <person name="Juenger T.E."/>
            <person name="Schmutz J."/>
        </authorList>
    </citation>
    <scope>NUCLEOTIDE SEQUENCE</scope>
    <source>
        <strain evidence="2">AP13</strain>
    </source>
</reference>
<dbReference type="PANTHER" id="PTHR45125:SF3">
    <property type="entry name" value="NO-APICAL-MERISTEM-ASSOCIATED CARBOXY-TERMINAL DOMAIN PROTEIN"/>
    <property type="match status" value="1"/>
</dbReference>
<evidence type="ECO:0000313" key="3">
    <source>
        <dbReference type="Proteomes" id="UP000823388"/>
    </source>
</evidence>